<proteinExistence type="predicted"/>
<dbReference type="AlphaFoldDB" id="A0A9P0H912"/>
<keyword evidence="1" id="KW-0812">Transmembrane</keyword>
<keyword evidence="3" id="KW-1185">Reference proteome</keyword>
<gene>
    <name evidence="2" type="ORF">NEZAVI_LOCUS7429</name>
</gene>
<feature type="transmembrane region" description="Helical" evidence="1">
    <location>
        <begin position="20"/>
        <end position="49"/>
    </location>
</feature>
<evidence type="ECO:0000313" key="2">
    <source>
        <dbReference type="EMBL" id="CAH1397642.1"/>
    </source>
</evidence>
<reference evidence="2" key="1">
    <citation type="submission" date="2022-01" db="EMBL/GenBank/DDBJ databases">
        <authorList>
            <person name="King R."/>
        </authorList>
    </citation>
    <scope>NUCLEOTIDE SEQUENCE</scope>
</reference>
<protein>
    <submittedName>
        <fullName evidence="2">Uncharacterized protein</fullName>
    </submittedName>
</protein>
<keyword evidence="1" id="KW-1133">Transmembrane helix</keyword>
<name>A0A9P0H912_NEZVI</name>
<organism evidence="2 3">
    <name type="scientific">Nezara viridula</name>
    <name type="common">Southern green stink bug</name>
    <name type="synonym">Cimex viridulus</name>
    <dbReference type="NCBI Taxonomy" id="85310"/>
    <lineage>
        <taxon>Eukaryota</taxon>
        <taxon>Metazoa</taxon>
        <taxon>Ecdysozoa</taxon>
        <taxon>Arthropoda</taxon>
        <taxon>Hexapoda</taxon>
        <taxon>Insecta</taxon>
        <taxon>Pterygota</taxon>
        <taxon>Neoptera</taxon>
        <taxon>Paraneoptera</taxon>
        <taxon>Hemiptera</taxon>
        <taxon>Heteroptera</taxon>
        <taxon>Panheteroptera</taxon>
        <taxon>Pentatomomorpha</taxon>
        <taxon>Pentatomoidea</taxon>
        <taxon>Pentatomidae</taxon>
        <taxon>Pentatominae</taxon>
        <taxon>Nezara</taxon>
    </lineage>
</organism>
<dbReference type="Proteomes" id="UP001152798">
    <property type="component" value="Chromosome 4"/>
</dbReference>
<dbReference type="EMBL" id="OV725080">
    <property type="protein sequence ID" value="CAH1397642.1"/>
    <property type="molecule type" value="Genomic_DNA"/>
</dbReference>
<evidence type="ECO:0000313" key="3">
    <source>
        <dbReference type="Proteomes" id="UP001152798"/>
    </source>
</evidence>
<accession>A0A9P0H912</accession>
<feature type="transmembrane region" description="Helical" evidence="1">
    <location>
        <begin position="133"/>
        <end position="157"/>
    </location>
</feature>
<keyword evidence="1" id="KW-0472">Membrane</keyword>
<evidence type="ECO:0000256" key="1">
    <source>
        <dbReference type="SAM" id="Phobius"/>
    </source>
</evidence>
<sequence length="329" mass="37885">MNTLGVPLADAIDEVFSTILLYWTLFLILIRMYHFVGFMDVFLVHFTILNQHVEELMQRRYPPLRILIRLTKICRSNTHHVAYRKVFSRAFPLFTTDFDFPLEAGQGGVPPFSLVDDILHMVTFQDEVFSTILLYWTLLLIMIATDHFVGLMDIFLVRFRVLNQYVEGLVHLNPPPLRILIRLTKIYRRLSECVRAFPLFTTDFDFPLEAGQGRVPPVSLVDDILCGPFSIPVLCPEEGPWPPRAFFNSPLSLLQVSYQPSSILLSVFFNSPTSLLQFSYQVSSILLSAFFNSPISLHQFSYLLLYPIFPSPLSDCYPLKFILHIIVPS</sequence>